<reference evidence="2 3" key="1">
    <citation type="submission" date="2019-02" db="EMBL/GenBank/DDBJ databases">
        <title>Draft genome sequences of novel Actinobacteria.</title>
        <authorList>
            <person name="Sahin N."/>
            <person name="Ay H."/>
            <person name="Saygin H."/>
        </authorList>
    </citation>
    <scope>NUCLEOTIDE SEQUENCE [LARGE SCALE GENOMIC DNA]</scope>
    <source>
        <strain evidence="2 3">8K307</strain>
    </source>
</reference>
<dbReference type="OrthoDB" id="5186315at2"/>
<evidence type="ECO:0000313" key="3">
    <source>
        <dbReference type="Proteomes" id="UP000295217"/>
    </source>
</evidence>
<evidence type="ECO:0000256" key="1">
    <source>
        <dbReference type="SAM" id="SignalP"/>
    </source>
</evidence>
<protein>
    <recommendedName>
        <fullName evidence="4">DUF3558 domain-containing protein</fullName>
    </recommendedName>
</protein>
<comment type="caution">
    <text evidence="2">The sequence shown here is derived from an EMBL/GenBank/DDBJ whole genome shotgun (WGS) entry which is preliminary data.</text>
</comment>
<dbReference type="PROSITE" id="PS51257">
    <property type="entry name" value="PROKAR_LIPOPROTEIN"/>
    <property type="match status" value="1"/>
</dbReference>
<gene>
    <name evidence="2" type="ORF">E1262_03695</name>
</gene>
<keyword evidence="1" id="KW-0732">Signal</keyword>
<dbReference type="AlphaFoldDB" id="A0A4R5AIE2"/>
<dbReference type="RefSeq" id="WP_132101677.1">
    <property type="nucleotide sequence ID" value="NZ_SMLB01000003.1"/>
</dbReference>
<feature type="signal peptide" evidence="1">
    <location>
        <begin position="1"/>
        <end position="20"/>
    </location>
</feature>
<name>A0A4R5AIE2_9ACTN</name>
<dbReference type="EMBL" id="SMLB01000003">
    <property type="protein sequence ID" value="TDD72413.1"/>
    <property type="molecule type" value="Genomic_DNA"/>
</dbReference>
<evidence type="ECO:0008006" key="4">
    <source>
        <dbReference type="Google" id="ProtNLM"/>
    </source>
</evidence>
<accession>A0A4R5AIE2</accession>
<dbReference type="Proteomes" id="UP000295217">
    <property type="component" value="Unassembled WGS sequence"/>
</dbReference>
<keyword evidence="3" id="KW-1185">Reference proteome</keyword>
<proteinExistence type="predicted"/>
<organism evidence="2 3">
    <name type="scientific">Jiangella aurantiaca</name>
    <dbReference type="NCBI Taxonomy" id="2530373"/>
    <lineage>
        <taxon>Bacteria</taxon>
        <taxon>Bacillati</taxon>
        <taxon>Actinomycetota</taxon>
        <taxon>Actinomycetes</taxon>
        <taxon>Jiangellales</taxon>
        <taxon>Jiangellaceae</taxon>
        <taxon>Jiangella</taxon>
    </lineage>
</organism>
<sequence>MKVLAALTVGLLLVTSGCSGGPARLYEAESGGGRGIYDTRPGRPYAFEEMTLCLDEPGSVVVTDVSPIEPMGGFEVLGFSVRPVREGQGLGHLEEPTQRLAAGGYPVDGPMVVDDVCPDDESGEGGTVFNLGIEVDYSAPDAGTASGFLVIYESGGESLTLVRPFGVSLCAARQQDPPPPECEIRIVAFG</sequence>
<evidence type="ECO:0000313" key="2">
    <source>
        <dbReference type="EMBL" id="TDD72413.1"/>
    </source>
</evidence>
<feature type="chain" id="PRO_5038534427" description="DUF3558 domain-containing protein" evidence="1">
    <location>
        <begin position="21"/>
        <end position="190"/>
    </location>
</feature>